<dbReference type="InterPro" id="IPR011037">
    <property type="entry name" value="Pyrv_Knase-like_insert_dom_sf"/>
</dbReference>
<dbReference type="EMBL" id="ACQT01000028">
    <property type="protein sequence ID" value="EER61063.1"/>
    <property type="molecule type" value="Genomic_DNA"/>
</dbReference>
<protein>
    <submittedName>
        <fullName evidence="2">MOSC domain protein beta barrel domain protein</fullName>
    </submittedName>
</protein>
<proteinExistence type="predicted"/>
<gene>
    <name evidence="2" type="ORF">AcdelDRAFT_1379</name>
</gene>
<keyword evidence="3" id="KW-1185">Reference proteome</keyword>
<dbReference type="Proteomes" id="UP000003856">
    <property type="component" value="Unassembled WGS sequence"/>
</dbReference>
<evidence type="ECO:0000313" key="3">
    <source>
        <dbReference type="Proteomes" id="UP000003856"/>
    </source>
</evidence>
<dbReference type="OrthoDB" id="581532at2"/>
<feature type="domain" description="MOSC" evidence="1">
    <location>
        <begin position="132"/>
        <end position="291"/>
    </location>
</feature>
<reference evidence="2 3" key="1">
    <citation type="submission" date="2009-05" db="EMBL/GenBank/DDBJ databases">
        <title>The draft genome of Acidovorax delafieldii 2AN.</title>
        <authorList>
            <consortium name="US DOE Joint Genome Institute (JGI-PGF)"/>
            <person name="Lucas S."/>
            <person name="Copeland A."/>
            <person name="Lapidus A."/>
            <person name="Glavina del Rio T."/>
            <person name="Tice H."/>
            <person name="Bruce D."/>
            <person name="Goodwin L."/>
            <person name="Pitluck S."/>
            <person name="Larimer F."/>
            <person name="Land M.L."/>
            <person name="Hauser L."/>
            <person name="Shelobolina E.S."/>
            <person name="Picardal F."/>
            <person name="Roden E."/>
            <person name="Emerson D."/>
        </authorList>
    </citation>
    <scope>NUCLEOTIDE SEQUENCE [LARGE SCALE GENOMIC DNA]</scope>
    <source>
        <strain evidence="2 3">2AN</strain>
    </source>
</reference>
<dbReference type="InterPro" id="IPR005303">
    <property type="entry name" value="MOCOS_middle"/>
</dbReference>
<dbReference type="PANTHER" id="PTHR14237">
    <property type="entry name" value="MOLYBDOPTERIN COFACTOR SULFURASE MOSC"/>
    <property type="match status" value="1"/>
</dbReference>
<evidence type="ECO:0000313" key="2">
    <source>
        <dbReference type="EMBL" id="EER61063.1"/>
    </source>
</evidence>
<dbReference type="Pfam" id="PF03473">
    <property type="entry name" value="MOSC"/>
    <property type="match status" value="1"/>
</dbReference>
<dbReference type="RefSeq" id="WP_005794826.1">
    <property type="nucleotide sequence ID" value="NZ_ACQT01000028.1"/>
</dbReference>
<dbReference type="GO" id="GO:0003824">
    <property type="term" value="F:catalytic activity"/>
    <property type="evidence" value="ECO:0007669"/>
    <property type="project" value="InterPro"/>
</dbReference>
<name>C5T399_ACIDE</name>
<dbReference type="SUPFAM" id="SSF141673">
    <property type="entry name" value="MOSC N-terminal domain-like"/>
    <property type="match status" value="1"/>
</dbReference>
<comment type="caution">
    <text evidence="2">The sequence shown here is derived from an EMBL/GenBank/DDBJ whole genome shotgun (WGS) entry which is preliminary data.</text>
</comment>
<dbReference type="PROSITE" id="PS51340">
    <property type="entry name" value="MOSC"/>
    <property type="match status" value="1"/>
</dbReference>
<dbReference type="AlphaFoldDB" id="C5T399"/>
<organism evidence="2 3">
    <name type="scientific">Acidovorax delafieldii 2AN</name>
    <dbReference type="NCBI Taxonomy" id="573060"/>
    <lineage>
        <taxon>Bacteria</taxon>
        <taxon>Pseudomonadati</taxon>
        <taxon>Pseudomonadota</taxon>
        <taxon>Betaproteobacteria</taxon>
        <taxon>Burkholderiales</taxon>
        <taxon>Comamonadaceae</taxon>
        <taxon>Acidovorax</taxon>
    </lineage>
</organism>
<sequence length="295" mass="31132">MTALPGSDLSGAISRLFVYPVKSCAGIEVQEALLTETGLALDRAWMVVDAQGVFLTQRTLPRMALIRPQLVGGELVLAAPGMPPLHVALGAAQDLAKSHTPATATVWRDTVPAWDVGAAAAQWFGDFLGQPCRLVRFDPAHRRLSSMDWTAGVEAPNQFADGFALLLASEASLAELNARLVAAGQAPVGMERFRPNVVLAGLEAHDEDRVDMVRVDVGSGLAHLQPVKPCARCPIPNIDPVTADCSTAVTDALQAYRQDPRVGGAVTFGMNAIVRQGVGCVLRVGQPVAADVLFA</sequence>
<dbReference type="Pfam" id="PF03476">
    <property type="entry name" value="MOSC_N"/>
    <property type="match status" value="1"/>
</dbReference>
<dbReference type="SUPFAM" id="SSF50800">
    <property type="entry name" value="PK beta-barrel domain-like"/>
    <property type="match status" value="1"/>
</dbReference>
<dbReference type="GO" id="GO:0030170">
    <property type="term" value="F:pyridoxal phosphate binding"/>
    <property type="evidence" value="ECO:0007669"/>
    <property type="project" value="InterPro"/>
</dbReference>
<dbReference type="InterPro" id="IPR005302">
    <property type="entry name" value="MoCF_Sase_C"/>
</dbReference>
<evidence type="ECO:0000259" key="1">
    <source>
        <dbReference type="PROSITE" id="PS51340"/>
    </source>
</evidence>
<dbReference type="PATRIC" id="fig|573060.9.peg.3805"/>
<dbReference type="PANTHER" id="PTHR14237:SF19">
    <property type="entry name" value="MITOCHONDRIAL AMIDOXIME REDUCING COMPONENT 1"/>
    <property type="match status" value="1"/>
</dbReference>
<accession>C5T399</accession>
<dbReference type="GO" id="GO:0030151">
    <property type="term" value="F:molybdenum ion binding"/>
    <property type="evidence" value="ECO:0007669"/>
    <property type="project" value="InterPro"/>
</dbReference>